<accession>A0A168M2M7</accession>
<protein>
    <submittedName>
        <fullName evidence="2">Uncharacterized protein</fullName>
    </submittedName>
</protein>
<dbReference type="OrthoDB" id="2301333at2759"/>
<evidence type="ECO:0000313" key="2">
    <source>
        <dbReference type="EMBL" id="SAL97858.1"/>
    </source>
</evidence>
<keyword evidence="3" id="KW-1185">Reference proteome</keyword>
<organism evidence="2">
    <name type="scientific">Absidia glauca</name>
    <name type="common">Pin mould</name>
    <dbReference type="NCBI Taxonomy" id="4829"/>
    <lineage>
        <taxon>Eukaryota</taxon>
        <taxon>Fungi</taxon>
        <taxon>Fungi incertae sedis</taxon>
        <taxon>Mucoromycota</taxon>
        <taxon>Mucoromycotina</taxon>
        <taxon>Mucoromycetes</taxon>
        <taxon>Mucorales</taxon>
        <taxon>Cunninghamellaceae</taxon>
        <taxon>Absidia</taxon>
    </lineage>
</organism>
<feature type="non-terminal residue" evidence="2">
    <location>
        <position position="1"/>
    </location>
</feature>
<dbReference type="OMA" id="HIQTKMA"/>
<dbReference type="InParanoid" id="A0A168M2M7"/>
<dbReference type="EMBL" id="LT551991">
    <property type="protein sequence ID" value="SAL97858.1"/>
    <property type="molecule type" value="Genomic_DNA"/>
</dbReference>
<evidence type="ECO:0000256" key="1">
    <source>
        <dbReference type="SAM" id="MobiDB-lite"/>
    </source>
</evidence>
<reference evidence="2" key="1">
    <citation type="submission" date="2016-04" db="EMBL/GenBank/DDBJ databases">
        <authorList>
            <person name="Evans L.H."/>
            <person name="Alamgir A."/>
            <person name="Owens N."/>
            <person name="Weber N.D."/>
            <person name="Virtaneva K."/>
            <person name="Barbian K."/>
            <person name="Babar A."/>
            <person name="Rosenke K."/>
        </authorList>
    </citation>
    <scope>NUCLEOTIDE SEQUENCE [LARGE SCALE GENOMIC DNA]</scope>
    <source>
        <strain evidence="2">CBS 101.48</strain>
    </source>
</reference>
<dbReference type="AlphaFoldDB" id="A0A168M2M7"/>
<gene>
    <name evidence="2" type="primary">ABSGL_03381.1 scaffold 4497</name>
</gene>
<evidence type="ECO:0000313" key="3">
    <source>
        <dbReference type="Proteomes" id="UP000078561"/>
    </source>
</evidence>
<sequence length="128" mass="14725">SPKLSLNRSPNNVKSWPGKYGVVESGIASPKTASFDRPTQHIQTKMAVLDRLSMFYGQDIQQLRFLNYHGRQKATREMVKIFVDGGQKYGRHPDQGNSFDVHQSRWKPDGSKKQRRRKFPNAHQPSTE</sequence>
<feature type="region of interest" description="Disordered" evidence="1">
    <location>
        <begin position="86"/>
        <end position="128"/>
    </location>
</feature>
<dbReference type="Proteomes" id="UP000078561">
    <property type="component" value="Unassembled WGS sequence"/>
</dbReference>
<feature type="compositionally biased region" description="Basic and acidic residues" evidence="1">
    <location>
        <begin position="102"/>
        <end position="112"/>
    </location>
</feature>
<name>A0A168M2M7_ABSGL</name>
<dbReference type="STRING" id="4829.A0A168M2M7"/>
<proteinExistence type="predicted"/>